<evidence type="ECO:0000259" key="1">
    <source>
        <dbReference type="Pfam" id="PF00583"/>
    </source>
</evidence>
<organism evidence="3 4">
    <name type="scientific">Vitreoscilla massiliensis</name>
    <dbReference type="NCBI Taxonomy" id="1689272"/>
    <lineage>
        <taxon>Bacteria</taxon>
        <taxon>Pseudomonadati</taxon>
        <taxon>Pseudomonadota</taxon>
        <taxon>Betaproteobacteria</taxon>
        <taxon>Neisseriales</taxon>
        <taxon>Neisseriaceae</taxon>
        <taxon>Vitreoscilla</taxon>
    </lineage>
</organism>
<dbReference type="CDD" id="cd04301">
    <property type="entry name" value="NAT_SF"/>
    <property type="match status" value="1"/>
</dbReference>
<accession>A0ABY4E1T6</accession>
<keyword evidence="3" id="KW-0012">Acyltransferase</keyword>
<protein>
    <submittedName>
        <fullName evidence="3">GNAT family N-acetyltransferase</fullName>
        <ecNumber evidence="3">2.3.1.-</ecNumber>
    </submittedName>
</protein>
<feature type="domain" description="Histidine kinase/HSP90-like ATPase" evidence="2">
    <location>
        <begin position="18"/>
        <end position="138"/>
    </location>
</feature>
<dbReference type="RefSeq" id="WP_058355557.1">
    <property type="nucleotide sequence ID" value="NZ_CABKVG010000007.1"/>
</dbReference>
<sequence>MHVHQVKTGMLWTQLRVPVQQASIALVQQTLRSFATTWSFSSARLDLMELAIEESFNTILQLIHGDINLGGGWAAAGEFEIHICIQNQTLQVRITDDDLPYDFAMLPQFTPSNLGQADADIRGLSVFLLQNIVDKVRVLPPSVHGQSLELEWQLPEADATMTSVTATEQSHGWQREDISLRGLQAADGIYVARLMHQNYGYTYVNSDLYIAEKIGQRSVDGRLYSHVAVTPDEELVGHCAIMKTSADADLLELGAAVVAPPYQGLGIFNRLWASLEQQLPQRSEKAVCVHAVSTHPYTQKIVLQHAYVMCALMLAYTPVSMQLKSVHTLQDAQRGSVFYCCKLLQPVAPMAVYLPESESKQLMAVAQQLGLPLLNQADADWVANSAHTELHYHVEASLNIAYLSVGHWCGDSLAEIHSVLRQLCRAHIDAVYALLDLSQADARLFYQDLTALGFISGGLMPYSPYPATLMLQYVNNQFLQEATVFAVGEAAEQIKHLVFAAYHQREGL</sequence>
<evidence type="ECO:0000259" key="2">
    <source>
        <dbReference type="Pfam" id="PF13581"/>
    </source>
</evidence>
<dbReference type="GO" id="GO:0016746">
    <property type="term" value="F:acyltransferase activity"/>
    <property type="evidence" value="ECO:0007669"/>
    <property type="project" value="UniProtKB-KW"/>
</dbReference>
<gene>
    <name evidence="3" type="ORF">LVJ82_01820</name>
</gene>
<dbReference type="InterPro" id="IPR000182">
    <property type="entry name" value="GNAT_dom"/>
</dbReference>
<keyword evidence="3" id="KW-0808">Transferase</keyword>
<keyword evidence="4" id="KW-1185">Reference proteome</keyword>
<dbReference type="Proteomes" id="UP000832011">
    <property type="component" value="Chromosome"/>
</dbReference>
<dbReference type="Gene3D" id="3.30.565.10">
    <property type="entry name" value="Histidine kinase-like ATPase, C-terminal domain"/>
    <property type="match status" value="1"/>
</dbReference>
<dbReference type="InterPro" id="IPR016181">
    <property type="entry name" value="Acyl_CoA_acyltransferase"/>
</dbReference>
<dbReference type="SUPFAM" id="SSF55729">
    <property type="entry name" value="Acyl-CoA N-acyltransferases (Nat)"/>
    <property type="match status" value="1"/>
</dbReference>
<dbReference type="InterPro" id="IPR036890">
    <property type="entry name" value="HATPase_C_sf"/>
</dbReference>
<dbReference type="EMBL" id="CP091511">
    <property type="protein sequence ID" value="UOO89753.1"/>
    <property type="molecule type" value="Genomic_DNA"/>
</dbReference>
<feature type="domain" description="N-acetyltransferase" evidence="1">
    <location>
        <begin position="224"/>
        <end position="286"/>
    </location>
</feature>
<dbReference type="Pfam" id="PF13581">
    <property type="entry name" value="HATPase_c_2"/>
    <property type="match status" value="1"/>
</dbReference>
<evidence type="ECO:0000313" key="3">
    <source>
        <dbReference type="EMBL" id="UOO89753.1"/>
    </source>
</evidence>
<dbReference type="Gene3D" id="3.40.630.30">
    <property type="match status" value="1"/>
</dbReference>
<dbReference type="EC" id="2.3.1.-" evidence="3"/>
<dbReference type="Pfam" id="PF00583">
    <property type="entry name" value="Acetyltransf_1"/>
    <property type="match status" value="1"/>
</dbReference>
<dbReference type="InterPro" id="IPR003594">
    <property type="entry name" value="HATPase_dom"/>
</dbReference>
<proteinExistence type="predicted"/>
<name>A0ABY4E1T6_9NEIS</name>
<reference evidence="3 4" key="1">
    <citation type="journal article" date="2022" name="Res Sq">
        <title>Evolution of multicellular longitudinally dividing oral cavity symbionts (Neisseriaceae).</title>
        <authorList>
            <person name="Nyongesa S."/>
            <person name="Weber P."/>
            <person name="Bernet E."/>
            <person name="Pullido F."/>
            <person name="Nieckarz M."/>
            <person name="Delaby M."/>
            <person name="Nieves C."/>
            <person name="Viehboeck T."/>
            <person name="Krause N."/>
            <person name="Rivera-Millot A."/>
            <person name="Nakamura A."/>
            <person name="Vischer N."/>
            <person name="VanNieuwenhze M."/>
            <person name="Brun Y."/>
            <person name="Cava F."/>
            <person name="Bulgheresi S."/>
            <person name="Veyrier F."/>
        </authorList>
    </citation>
    <scope>NUCLEOTIDE SEQUENCE [LARGE SCALE GENOMIC DNA]</scope>
    <source>
        <strain evidence="3 4">SN4</strain>
    </source>
</reference>
<evidence type="ECO:0000313" key="4">
    <source>
        <dbReference type="Proteomes" id="UP000832011"/>
    </source>
</evidence>